<dbReference type="Proteomes" id="UP001162483">
    <property type="component" value="Unassembled WGS sequence"/>
</dbReference>
<sequence>MCTTASAVPSLCLLNSIHNLCEWIHRAVGAPIASCLLWGHPTEWRSQESLWGTREEENPGCSVENHCTQQVSI</sequence>
<evidence type="ECO:0000313" key="2">
    <source>
        <dbReference type="Proteomes" id="UP001162483"/>
    </source>
</evidence>
<dbReference type="EMBL" id="CATNWA010019542">
    <property type="protein sequence ID" value="CAI9613783.1"/>
    <property type="molecule type" value="Genomic_DNA"/>
</dbReference>
<comment type="caution">
    <text evidence="1">The sequence shown here is derived from an EMBL/GenBank/DDBJ whole genome shotgun (WGS) entry which is preliminary data.</text>
</comment>
<name>A0ABN9GWE2_9NEOB</name>
<gene>
    <name evidence="1" type="ORF">SPARVUS_LOCUS14952874</name>
</gene>
<reference evidence="1" key="1">
    <citation type="submission" date="2023-05" db="EMBL/GenBank/DDBJ databases">
        <authorList>
            <person name="Stuckert A."/>
        </authorList>
    </citation>
    <scope>NUCLEOTIDE SEQUENCE</scope>
</reference>
<organism evidence="1 2">
    <name type="scientific">Staurois parvus</name>
    <dbReference type="NCBI Taxonomy" id="386267"/>
    <lineage>
        <taxon>Eukaryota</taxon>
        <taxon>Metazoa</taxon>
        <taxon>Chordata</taxon>
        <taxon>Craniata</taxon>
        <taxon>Vertebrata</taxon>
        <taxon>Euteleostomi</taxon>
        <taxon>Amphibia</taxon>
        <taxon>Batrachia</taxon>
        <taxon>Anura</taxon>
        <taxon>Neobatrachia</taxon>
        <taxon>Ranoidea</taxon>
        <taxon>Ranidae</taxon>
        <taxon>Staurois</taxon>
    </lineage>
</organism>
<accession>A0ABN9GWE2</accession>
<evidence type="ECO:0000313" key="1">
    <source>
        <dbReference type="EMBL" id="CAI9613783.1"/>
    </source>
</evidence>
<proteinExistence type="predicted"/>
<protein>
    <submittedName>
        <fullName evidence="1">Uncharacterized protein</fullName>
    </submittedName>
</protein>
<feature type="non-terminal residue" evidence="1">
    <location>
        <position position="73"/>
    </location>
</feature>
<keyword evidence="2" id="KW-1185">Reference proteome</keyword>